<keyword evidence="2" id="KW-1185">Reference proteome</keyword>
<dbReference type="Proteomes" id="UP001054252">
    <property type="component" value="Unassembled WGS sequence"/>
</dbReference>
<dbReference type="EMBL" id="BPVZ01000100">
    <property type="protein sequence ID" value="GKV33260.1"/>
    <property type="molecule type" value="Genomic_DNA"/>
</dbReference>
<comment type="caution">
    <text evidence="1">The sequence shown here is derived from an EMBL/GenBank/DDBJ whole genome shotgun (WGS) entry which is preliminary data.</text>
</comment>
<evidence type="ECO:0000313" key="2">
    <source>
        <dbReference type="Proteomes" id="UP001054252"/>
    </source>
</evidence>
<reference evidence="1 2" key="1">
    <citation type="journal article" date="2021" name="Commun. Biol.">
        <title>The genome of Shorea leprosula (Dipterocarpaceae) highlights the ecological relevance of drought in aseasonal tropical rainforests.</title>
        <authorList>
            <person name="Ng K.K.S."/>
            <person name="Kobayashi M.J."/>
            <person name="Fawcett J.A."/>
            <person name="Hatakeyama M."/>
            <person name="Paape T."/>
            <person name="Ng C.H."/>
            <person name="Ang C.C."/>
            <person name="Tnah L.H."/>
            <person name="Lee C.T."/>
            <person name="Nishiyama T."/>
            <person name="Sese J."/>
            <person name="O'Brien M.J."/>
            <person name="Copetti D."/>
            <person name="Mohd Noor M.I."/>
            <person name="Ong R.C."/>
            <person name="Putra M."/>
            <person name="Sireger I.Z."/>
            <person name="Indrioko S."/>
            <person name="Kosugi Y."/>
            <person name="Izuno A."/>
            <person name="Isagi Y."/>
            <person name="Lee S.L."/>
            <person name="Shimizu K.K."/>
        </authorList>
    </citation>
    <scope>NUCLEOTIDE SEQUENCE [LARGE SCALE GENOMIC DNA]</scope>
    <source>
        <strain evidence="1">214</strain>
    </source>
</reference>
<evidence type="ECO:0008006" key="3">
    <source>
        <dbReference type="Google" id="ProtNLM"/>
    </source>
</evidence>
<gene>
    <name evidence="1" type="ORF">SLEP1_g41788</name>
</gene>
<evidence type="ECO:0000313" key="1">
    <source>
        <dbReference type="EMBL" id="GKV33260.1"/>
    </source>
</evidence>
<name>A0AAV5L7T8_9ROSI</name>
<accession>A0AAV5L7T8</accession>
<organism evidence="1 2">
    <name type="scientific">Rubroshorea leprosula</name>
    <dbReference type="NCBI Taxonomy" id="152421"/>
    <lineage>
        <taxon>Eukaryota</taxon>
        <taxon>Viridiplantae</taxon>
        <taxon>Streptophyta</taxon>
        <taxon>Embryophyta</taxon>
        <taxon>Tracheophyta</taxon>
        <taxon>Spermatophyta</taxon>
        <taxon>Magnoliopsida</taxon>
        <taxon>eudicotyledons</taxon>
        <taxon>Gunneridae</taxon>
        <taxon>Pentapetalae</taxon>
        <taxon>rosids</taxon>
        <taxon>malvids</taxon>
        <taxon>Malvales</taxon>
        <taxon>Dipterocarpaceae</taxon>
        <taxon>Rubroshorea</taxon>
    </lineage>
</organism>
<sequence length="57" mass="6714">MYCTFIFCALQYCAMKNVNFTYLRATPTDTQLTNRLKFLSSSRHTFRTARKGKPTLR</sequence>
<protein>
    <recommendedName>
        <fullName evidence="3">Ribosomal protein L33</fullName>
    </recommendedName>
</protein>
<dbReference type="AlphaFoldDB" id="A0AAV5L7T8"/>
<proteinExistence type="predicted"/>